<evidence type="ECO:0000313" key="1">
    <source>
        <dbReference type="EMBL" id="CEG42905.1"/>
    </source>
</evidence>
<dbReference type="Proteomes" id="UP000054928">
    <property type="component" value="Unassembled WGS sequence"/>
</dbReference>
<dbReference type="EMBL" id="CCYD01000645">
    <property type="protein sequence ID" value="CEG42905.1"/>
    <property type="molecule type" value="Genomic_DNA"/>
</dbReference>
<dbReference type="RefSeq" id="XP_024579274.1">
    <property type="nucleotide sequence ID" value="XM_024728837.1"/>
</dbReference>
<name>A0A0P1ANF1_PLAHL</name>
<proteinExistence type="predicted"/>
<keyword evidence="2" id="KW-1185">Reference proteome</keyword>
<organism evidence="1 2">
    <name type="scientific">Plasmopara halstedii</name>
    <name type="common">Downy mildew of sunflower</name>
    <dbReference type="NCBI Taxonomy" id="4781"/>
    <lineage>
        <taxon>Eukaryota</taxon>
        <taxon>Sar</taxon>
        <taxon>Stramenopiles</taxon>
        <taxon>Oomycota</taxon>
        <taxon>Peronosporomycetes</taxon>
        <taxon>Peronosporales</taxon>
        <taxon>Peronosporaceae</taxon>
        <taxon>Plasmopara</taxon>
    </lineage>
</organism>
<dbReference type="AlphaFoldDB" id="A0A0P1ANF1"/>
<evidence type="ECO:0000313" key="2">
    <source>
        <dbReference type="Proteomes" id="UP000054928"/>
    </source>
</evidence>
<accession>A0A0P1ANF1</accession>
<dbReference type="GeneID" id="36408196"/>
<reference evidence="2" key="1">
    <citation type="submission" date="2014-09" db="EMBL/GenBank/DDBJ databases">
        <authorList>
            <person name="Sharma Rahul"/>
            <person name="Thines Marco"/>
        </authorList>
    </citation>
    <scope>NUCLEOTIDE SEQUENCE [LARGE SCALE GENOMIC DNA]</scope>
</reference>
<sequence>MTTSGKPLTLLQMAVEETKKHNRKLPHVAPHGLPTGANQITQILSDRDDALSISMFDSSNGKISPSDSPMEQEEAQQADCTVNVKRLDALNTSSESALFIEKHHTMIKKVAKATPILEITESMINGENTAQLDTLPNKFAEADETLPSMIRLIEDAANPDHIVRSAAACSLAFYSALSLAMTTKTRRS</sequence>
<protein>
    <submittedName>
        <fullName evidence="1">Uncharacterized protein</fullName>
    </submittedName>
</protein>